<evidence type="ECO:0000256" key="13">
    <source>
        <dbReference type="ARBA" id="ARBA00023012"/>
    </source>
</evidence>
<proteinExistence type="predicted"/>
<keyword evidence="9" id="KW-0547">Nucleotide-binding</keyword>
<dbReference type="SUPFAM" id="SSF47384">
    <property type="entry name" value="Homodimeric domain of signal transducing histidine kinase"/>
    <property type="match status" value="1"/>
</dbReference>
<feature type="domain" description="HAMP" evidence="17">
    <location>
        <begin position="188"/>
        <end position="241"/>
    </location>
</feature>
<dbReference type="Pfam" id="PF00512">
    <property type="entry name" value="HisKA"/>
    <property type="match status" value="1"/>
</dbReference>
<dbReference type="FunFam" id="1.10.287.130:FF:000001">
    <property type="entry name" value="Two-component sensor histidine kinase"/>
    <property type="match status" value="1"/>
</dbReference>
<dbReference type="Gene3D" id="3.30.565.10">
    <property type="entry name" value="Histidine kinase-like ATPase, C-terminal domain"/>
    <property type="match status" value="1"/>
</dbReference>
<dbReference type="InterPro" id="IPR005467">
    <property type="entry name" value="His_kinase_dom"/>
</dbReference>
<evidence type="ECO:0000256" key="7">
    <source>
        <dbReference type="ARBA" id="ARBA00022679"/>
    </source>
</evidence>
<evidence type="ECO:0000256" key="6">
    <source>
        <dbReference type="ARBA" id="ARBA00022553"/>
    </source>
</evidence>
<keyword evidence="11" id="KW-0067">ATP-binding</keyword>
<keyword evidence="7" id="KW-0808">Transferase</keyword>
<evidence type="ECO:0000259" key="16">
    <source>
        <dbReference type="PROSITE" id="PS50109"/>
    </source>
</evidence>
<dbReference type="CDD" id="cd06225">
    <property type="entry name" value="HAMP"/>
    <property type="match status" value="1"/>
</dbReference>
<dbReference type="SUPFAM" id="SSF158472">
    <property type="entry name" value="HAMP domain-like"/>
    <property type="match status" value="1"/>
</dbReference>
<dbReference type="InterPro" id="IPR050398">
    <property type="entry name" value="HssS/ArlS-like"/>
</dbReference>
<evidence type="ECO:0000256" key="2">
    <source>
        <dbReference type="ARBA" id="ARBA00004651"/>
    </source>
</evidence>
<dbReference type="GO" id="GO:0005524">
    <property type="term" value="F:ATP binding"/>
    <property type="evidence" value="ECO:0007669"/>
    <property type="project" value="UniProtKB-KW"/>
</dbReference>
<dbReference type="SUPFAM" id="SSF55874">
    <property type="entry name" value="ATPase domain of HSP90 chaperone/DNA topoisomerase II/histidine kinase"/>
    <property type="match status" value="1"/>
</dbReference>
<keyword evidence="5" id="KW-1003">Cell membrane</keyword>
<feature type="transmembrane region" description="Helical" evidence="15">
    <location>
        <begin position="20"/>
        <end position="41"/>
    </location>
</feature>
<dbReference type="OrthoDB" id="9786919at2"/>
<dbReference type="InterPro" id="IPR003594">
    <property type="entry name" value="HATPase_dom"/>
</dbReference>
<dbReference type="Pfam" id="PF00672">
    <property type="entry name" value="HAMP"/>
    <property type="match status" value="1"/>
</dbReference>
<dbReference type="Proteomes" id="UP000481030">
    <property type="component" value="Unassembled WGS sequence"/>
</dbReference>
<keyword evidence="8 15" id="KW-0812">Transmembrane</keyword>
<keyword evidence="6" id="KW-0597">Phosphoprotein</keyword>
<dbReference type="Pfam" id="PF18719">
    <property type="entry name" value="ArlS_N"/>
    <property type="match status" value="1"/>
</dbReference>
<dbReference type="SMART" id="SM00387">
    <property type="entry name" value="HATPase_c"/>
    <property type="match status" value="1"/>
</dbReference>
<evidence type="ECO:0000256" key="5">
    <source>
        <dbReference type="ARBA" id="ARBA00022475"/>
    </source>
</evidence>
<feature type="domain" description="Histidine kinase" evidence="16">
    <location>
        <begin position="249"/>
        <end position="466"/>
    </location>
</feature>
<organism evidence="18 19">
    <name type="scientific">Cytobacillus depressus</name>
    <dbReference type="NCBI Taxonomy" id="1602942"/>
    <lineage>
        <taxon>Bacteria</taxon>
        <taxon>Bacillati</taxon>
        <taxon>Bacillota</taxon>
        <taxon>Bacilli</taxon>
        <taxon>Bacillales</taxon>
        <taxon>Bacillaceae</taxon>
        <taxon>Cytobacillus</taxon>
    </lineage>
</organism>
<evidence type="ECO:0000259" key="17">
    <source>
        <dbReference type="PROSITE" id="PS50885"/>
    </source>
</evidence>
<dbReference type="PRINTS" id="PR00344">
    <property type="entry name" value="BCTRLSENSOR"/>
</dbReference>
<keyword evidence="10 18" id="KW-0418">Kinase</keyword>
<name>A0A6L3V856_9BACI</name>
<keyword evidence="12 15" id="KW-1133">Transmembrane helix</keyword>
<protein>
    <recommendedName>
        <fullName evidence="4">Signal transduction histidine-protein kinase ArlS</fullName>
        <ecNumber evidence="3">2.7.13.3</ecNumber>
    </recommendedName>
</protein>
<keyword evidence="14 15" id="KW-0472">Membrane</keyword>
<comment type="subcellular location">
    <subcellularLocation>
        <location evidence="2">Cell membrane</location>
        <topology evidence="2">Multi-pass membrane protein</topology>
    </subcellularLocation>
</comment>
<dbReference type="EC" id="2.7.13.3" evidence="3"/>
<evidence type="ECO:0000256" key="10">
    <source>
        <dbReference type="ARBA" id="ARBA00022777"/>
    </source>
</evidence>
<feature type="transmembrane region" description="Helical" evidence="15">
    <location>
        <begin position="164"/>
        <end position="186"/>
    </location>
</feature>
<reference evidence="18 19" key="1">
    <citation type="journal article" date="2016" name="Antonie Van Leeuwenhoek">
        <title>Bacillus depressus sp. nov., isolated from soil of a sunflower field.</title>
        <authorList>
            <person name="Wei X."/>
            <person name="Xin D."/>
            <person name="Xin Y."/>
            <person name="Zhang H."/>
            <person name="Wang T."/>
            <person name="Zhang J."/>
        </authorList>
    </citation>
    <scope>NUCLEOTIDE SEQUENCE [LARGE SCALE GENOMIC DNA]</scope>
    <source>
        <strain evidence="18 19">BZ1</strain>
    </source>
</reference>
<comment type="catalytic activity">
    <reaction evidence="1">
        <text>ATP + protein L-histidine = ADP + protein N-phospho-L-histidine.</text>
        <dbReference type="EC" id="2.7.13.3"/>
    </reaction>
</comment>
<sequence>MIRISDMIPKSINLKWKLTLWAALLMLCLFFSYTILQYFVIQNWAINHEKQTIQKKMNEVVAYIQEVNFTKSVLESENYLEVLNEKYQMIRIIKENNMPLFTISDEVSENSVAPKNVEKEEFVEVSPNGDRLVVLRKPIKANGFKGTVEIVRNMENFDSLIDQILMLVLFTGLIAIMLSLIGGRLISIQLLKPIHSMISTMKRIKQTGLTERVPVKRQQDEMTELGMMFNELMDDLEKAFHQQQQFVEDASHELKTPLSVIHGHLSLIKRWGKDNPEVLERSIYLSLNETNRLIQLVSELLTLSRVEGSSSRIISKENIHIKSTIEDIIENFQTVNQEFQLMSNLNISHKFTLPMMKRHLVQMVIIILDNAIKYSKDRKIVEINVKESGKKLIIEVKDYGIGIPKEELAFVLNRFYRVDKARSRKQGGNGLGLSIAKRLLDMYQGTIDIDSVYGEWTKVTISIPIE</sequence>
<comment type="caution">
    <text evidence="18">The sequence shown here is derived from an EMBL/GenBank/DDBJ whole genome shotgun (WGS) entry which is preliminary data.</text>
</comment>
<evidence type="ECO:0000256" key="9">
    <source>
        <dbReference type="ARBA" id="ARBA00022741"/>
    </source>
</evidence>
<dbReference type="AlphaFoldDB" id="A0A6L3V856"/>
<dbReference type="GO" id="GO:0000155">
    <property type="term" value="F:phosphorelay sensor kinase activity"/>
    <property type="evidence" value="ECO:0007669"/>
    <property type="project" value="InterPro"/>
</dbReference>
<dbReference type="Gene3D" id="1.10.287.130">
    <property type="match status" value="1"/>
</dbReference>
<keyword evidence="19" id="KW-1185">Reference proteome</keyword>
<dbReference type="EMBL" id="WBOS01000008">
    <property type="protein sequence ID" value="KAB2333074.1"/>
    <property type="molecule type" value="Genomic_DNA"/>
</dbReference>
<evidence type="ECO:0000313" key="18">
    <source>
        <dbReference type="EMBL" id="KAB2333074.1"/>
    </source>
</evidence>
<evidence type="ECO:0000256" key="11">
    <source>
        <dbReference type="ARBA" id="ARBA00022840"/>
    </source>
</evidence>
<dbReference type="PANTHER" id="PTHR45528:SF12">
    <property type="entry name" value="SENSOR HISTIDINE KINASE ARSS"/>
    <property type="match status" value="1"/>
</dbReference>
<evidence type="ECO:0000256" key="14">
    <source>
        <dbReference type="ARBA" id="ARBA00023136"/>
    </source>
</evidence>
<gene>
    <name evidence="18" type="ORF">F7731_16150</name>
</gene>
<dbReference type="SMART" id="SM00388">
    <property type="entry name" value="HisKA"/>
    <property type="match status" value="1"/>
</dbReference>
<accession>A0A6L3V856</accession>
<dbReference type="Gene3D" id="6.10.340.10">
    <property type="match status" value="1"/>
</dbReference>
<dbReference type="PROSITE" id="PS50885">
    <property type="entry name" value="HAMP"/>
    <property type="match status" value="1"/>
</dbReference>
<dbReference type="PROSITE" id="PS50109">
    <property type="entry name" value="HIS_KIN"/>
    <property type="match status" value="1"/>
</dbReference>
<dbReference type="GO" id="GO:0005886">
    <property type="term" value="C:plasma membrane"/>
    <property type="evidence" value="ECO:0007669"/>
    <property type="project" value="UniProtKB-SubCell"/>
</dbReference>
<dbReference type="SMART" id="SM00304">
    <property type="entry name" value="HAMP"/>
    <property type="match status" value="1"/>
</dbReference>
<dbReference type="CDD" id="cd00082">
    <property type="entry name" value="HisKA"/>
    <property type="match status" value="1"/>
</dbReference>
<evidence type="ECO:0000256" key="15">
    <source>
        <dbReference type="SAM" id="Phobius"/>
    </source>
</evidence>
<dbReference type="InterPro" id="IPR003660">
    <property type="entry name" value="HAMP_dom"/>
</dbReference>
<dbReference type="Pfam" id="PF02518">
    <property type="entry name" value="HATPase_c"/>
    <property type="match status" value="1"/>
</dbReference>
<dbReference type="InterPro" id="IPR003661">
    <property type="entry name" value="HisK_dim/P_dom"/>
</dbReference>
<dbReference type="InterPro" id="IPR036097">
    <property type="entry name" value="HisK_dim/P_sf"/>
</dbReference>
<evidence type="ECO:0000256" key="3">
    <source>
        <dbReference type="ARBA" id="ARBA00012438"/>
    </source>
</evidence>
<dbReference type="PANTHER" id="PTHR45528">
    <property type="entry name" value="SENSOR HISTIDINE KINASE CPXA"/>
    <property type="match status" value="1"/>
</dbReference>
<dbReference type="FunFam" id="3.30.565.10:FF:000006">
    <property type="entry name" value="Sensor histidine kinase WalK"/>
    <property type="match status" value="1"/>
</dbReference>
<evidence type="ECO:0000256" key="8">
    <source>
        <dbReference type="ARBA" id="ARBA00022692"/>
    </source>
</evidence>
<evidence type="ECO:0000313" key="19">
    <source>
        <dbReference type="Proteomes" id="UP000481030"/>
    </source>
</evidence>
<dbReference type="InterPro" id="IPR036890">
    <property type="entry name" value="HATPase_C_sf"/>
</dbReference>
<dbReference type="InterPro" id="IPR004358">
    <property type="entry name" value="Sig_transdc_His_kin-like_C"/>
</dbReference>
<dbReference type="InterPro" id="IPR041610">
    <property type="entry name" value="ArlS_N"/>
</dbReference>
<evidence type="ECO:0000256" key="12">
    <source>
        <dbReference type="ARBA" id="ARBA00022989"/>
    </source>
</evidence>
<evidence type="ECO:0000256" key="1">
    <source>
        <dbReference type="ARBA" id="ARBA00000085"/>
    </source>
</evidence>
<evidence type="ECO:0000256" key="4">
    <source>
        <dbReference type="ARBA" id="ARBA00015735"/>
    </source>
</evidence>
<keyword evidence="13" id="KW-0902">Two-component regulatory system</keyword>
<dbReference type="CDD" id="cd00075">
    <property type="entry name" value="HATPase"/>
    <property type="match status" value="1"/>
</dbReference>